<name>U5W5T7_9ACTN</name>
<protein>
    <recommendedName>
        <fullName evidence="1">Tail specific protease domain-containing protein</fullName>
    </recommendedName>
</protein>
<dbReference type="SUPFAM" id="SSF52096">
    <property type="entry name" value="ClpP/crotonase"/>
    <property type="match status" value="1"/>
</dbReference>
<dbReference type="RefSeq" id="WP_023363891.1">
    <property type="nucleotide sequence ID" value="NC_022657.1"/>
</dbReference>
<dbReference type="OrthoDB" id="3275712at2"/>
<dbReference type="GO" id="GO:0004175">
    <property type="term" value="F:endopeptidase activity"/>
    <property type="evidence" value="ECO:0007669"/>
    <property type="project" value="TreeGrafter"/>
</dbReference>
<dbReference type="KEGG" id="afs:AFR_25175"/>
<dbReference type="PATRIC" id="fig|1246995.3.peg.5101"/>
<dbReference type="STRING" id="1246995.AFR_25175"/>
<dbReference type="GO" id="GO:0006508">
    <property type="term" value="P:proteolysis"/>
    <property type="evidence" value="ECO:0007669"/>
    <property type="project" value="InterPro"/>
</dbReference>
<gene>
    <name evidence="2" type="ORF">AFR_25175</name>
</gene>
<dbReference type="InterPro" id="IPR005151">
    <property type="entry name" value="Tail-specific_protease"/>
</dbReference>
<keyword evidence="3" id="KW-1185">Reference proteome</keyword>
<dbReference type="PANTHER" id="PTHR32060">
    <property type="entry name" value="TAIL-SPECIFIC PROTEASE"/>
    <property type="match status" value="1"/>
</dbReference>
<evidence type="ECO:0000259" key="1">
    <source>
        <dbReference type="Pfam" id="PF03572"/>
    </source>
</evidence>
<dbReference type="PANTHER" id="PTHR32060:SF22">
    <property type="entry name" value="CARBOXYL-TERMINAL-PROCESSING PEPTIDASE 3, CHLOROPLASTIC"/>
    <property type="match status" value="1"/>
</dbReference>
<dbReference type="EMBL" id="CP006272">
    <property type="protein sequence ID" value="AGZ43301.1"/>
    <property type="molecule type" value="Genomic_DNA"/>
</dbReference>
<accession>U5W5T7</accession>
<evidence type="ECO:0000313" key="2">
    <source>
        <dbReference type="EMBL" id="AGZ43301.1"/>
    </source>
</evidence>
<dbReference type="HOGENOM" id="CLU_029515_0_0_11"/>
<proteinExistence type="predicted"/>
<feature type="domain" description="Tail specific protease" evidence="1">
    <location>
        <begin position="319"/>
        <end position="516"/>
    </location>
</feature>
<dbReference type="GO" id="GO:0008236">
    <property type="term" value="F:serine-type peptidase activity"/>
    <property type="evidence" value="ECO:0007669"/>
    <property type="project" value="InterPro"/>
</dbReference>
<reference evidence="2 3" key="1">
    <citation type="journal article" date="2014" name="J. Biotechnol.">
        <title>Complete genome sequence of the actinobacterium Actinoplanes friuliensis HAG 010964, producer of the lipopeptide antibiotic friulimycin.</title>
        <authorList>
            <person name="Ruckert C."/>
            <person name="Szczepanowski R."/>
            <person name="Albersmeier A."/>
            <person name="Goesmann A."/>
            <person name="Fischer N."/>
            <person name="Steinkamper A."/>
            <person name="Puhler A."/>
            <person name="Biener R."/>
            <person name="Schwartz D."/>
            <person name="Kalinowski J."/>
        </authorList>
    </citation>
    <scope>NUCLEOTIDE SEQUENCE [LARGE SCALE GENOMIC DNA]</scope>
    <source>
        <strain evidence="2 3">DSM 7358</strain>
    </source>
</reference>
<dbReference type="Pfam" id="PF03572">
    <property type="entry name" value="Peptidase_S41"/>
    <property type="match status" value="1"/>
</dbReference>
<dbReference type="InterPro" id="IPR029045">
    <property type="entry name" value="ClpP/crotonase-like_dom_sf"/>
</dbReference>
<dbReference type="Proteomes" id="UP000017746">
    <property type="component" value="Chromosome"/>
</dbReference>
<organism evidence="2 3">
    <name type="scientific">Actinoplanes friuliensis DSM 7358</name>
    <dbReference type="NCBI Taxonomy" id="1246995"/>
    <lineage>
        <taxon>Bacteria</taxon>
        <taxon>Bacillati</taxon>
        <taxon>Actinomycetota</taxon>
        <taxon>Actinomycetes</taxon>
        <taxon>Micromonosporales</taxon>
        <taxon>Micromonosporaceae</taxon>
        <taxon>Actinoplanes</taxon>
    </lineage>
</organism>
<dbReference type="Gene3D" id="3.90.226.10">
    <property type="entry name" value="2-enoyl-CoA Hydratase, Chain A, domain 1"/>
    <property type="match status" value="1"/>
</dbReference>
<dbReference type="AlphaFoldDB" id="U5W5T7"/>
<sequence length="643" mass="70055">MSIMAEIKLDPDHGLGTVRTMPDFRELTEQPSLSGADRLTLLDQAALLIDTVYVHLLHKRAMYAVEPTQRLRLLRHRQSRLTDAAFHAELLRIFVELRDLHTNYILPQPYQGPFAFLGVLLEQFWQDGRPAFLVSKTFPHLVGDARLVEGAEITHWNGAPIALAVTRNADREAGSNSGARLARGLESMTLRTLALSPVPDEDWVDVRCLVDGTPHETRLRWRVFDTAADLNGPLPDNGPFAGLSVPSAHLVGLDLRTEVVRQAKKQLFVPAAVDEERRVASEPGDVPEPTAAQVAASEIPTTRPDELRARVVTTAAGTFGHLRIFTFHMKDQKIEAFLNEVVRLLDVLPKNGLILDVRGNGGGFVVAAEFLLQFFTPRPIQPEPMQLISTDATRELCASAEDLAGWLPSVDQAIETGAQYSSALPLYPAEVVNGVGQLYHGPVVLVTDALCYSATDIFAAGFQDHRIGPVLGIDEATGAGGANVWTHQNLVDGWKDGPFRPLPSGAQFRVSLRRCLRVGERAGEPVEDLGVRPDVPYRMTRRDLLEGNADLLERAGVVLTAGTPRRLDAEVGDRTASAVTLSLTTEALTGVDVYVNERPVQSAPLTDHKATLTVPLPAGRAVIRLAGFDGDTLVAARTLDLSS</sequence>
<dbReference type="eggNOG" id="COG0793">
    <property type="taxonomic scope" value="Bacteria"/>
</dbReference>
<evidence type="ECO:0000313" key="3">
    <source>
        <dbReference type="Proteomes" id="UP000017746"/>
    </source>
</evidence>